<proteinExistence type="predicted"/>
<keyword evidence="9" id="KW-0560">Oxidoreductase</keyword>
<comment type="caution">
    <text evidence="9">The sequence shown here is derived from an EMBL/GenBank/DDBJ whole genome shotgun (WGS) entry which is preliminary data.</text>
</comment>
<dbReference type="InterPro" id="IPR011051">
    <property type="entry name" value="RmlC_Cupin_sf"/>
</dbReference>
<feature type="compositionally biased region" description="Gly residues" evidence="7">
    <location>
        <begin position="21"/>
        <end position="38"/>
    </location>
</feature>
<keyword evidence="3 9" id="KW-0238">DNA-binding</keyword>
<evidence type="ECO:0000256" key="3">
    <source>
        <dbReference type="ARBA" id="ARBA00023125"/>
    </source>
</evidence>
<dbReference type="GO" id="GO:0051213">
    <property type="term" value="F:dioxygenase activity"/>
    <property type="evidence" value="ECO:0007669"/>
    <property type="project" value="UniProtKB-KW"/>
</dbReference>
<keyword evidence="2" id="KW-0805">Transcription regulation</keyword>
<dbReference type="InterPro" id="IPR003313">
    <property type="entry name" value="AraC-bd"/>
</dbReference>
<evidence type="ECO:0000256" key="7">
    <source>
        <dbReference type="SAM" id="MobiDB-lite"/>
    </source>
</evidence>
<evidence type="ECO:0000256" key="6">
    <source>
        <dbReference type="ARBA" id="ARBA00079449"/>
    </source>
</evidence>
<evidence type="ECO:0000256" key="2">
    <source>
        <dbReference type="ARBA" id="ARBA00023015"/>
    </source>
</evidence>
<dbReference type="Gene3D" id="2.60.120.10">
    <property type="entry name" value="Jelly Rolls"/>
    <property type="match status" value="1"/>
</dbReference>
<dbReference type="InterPro" id="IPR014710">
    <property type="entry name" value="RmlC-like_jellyroll"/>
</dbReference>
<dbReference type="Pfam" id="PF12833">
    <property type="entry name" value="HTH_18"/>
    <property type="match status" value="1"/>
</dbReference>
<evidence type="ECO:0000313" key="9">
    <source>
        <dbReference type="EMBL" id="MBB5117320.1"/>
    </source>
</evidence>
<accession>A0A7W8F128</accession>
<dbReference type="Gene3D" id="1.10.10.60">
    <property type="entry name" value="Homeodomain-like"/>
    <property type="match status" value="1"/>
</dbReference>
<evidence type="ECO:0000256" key="1">
    <source>
        <dbReference type="ARBA" id="ARBA00022491"/>
    </source>
</evidence>
<reference evidence="9 10" key="1">
    <citation type="submission" date="2020-08" db="EMBL/GenBank/DDBJ databases">
        <title>Genomic Encyclopedia of Type Strains, Phase III (KMG-III): the genomes of soil and plant-associated and newly described type strains.</title>
        <authorList>
            <person name="Whitman W."/>
        </authorList>
    </citation>
    <scope>NUCLEOTIDE SEQUENCE [LARGE SCALE GENOMIC DNA]</scope>
    <source>
        <strain evidence="9 10">CECT 3259</strain>
    </source>
</reference>
<keyword evidence="1" id="KW-0678">Repressor</keyword>
<keyword evidence="4" id="KW-0804">Transcription</keyword>
<dbReference type="EMBL" id="JACHJF010000001">
    <property type="protein sequence ID" value="MBB5117320.1"/>
    <property type="molecule type" value="Genomic_DNA"/>
</dbReference>
<dbReference type="Pfam" id="PF02311">
    <property type="entry name" value="AraC_binding"/>
    <property type="match status" value="1"/>
</dbReference>
<dbReference type="Proteomes" id="UP000528608">
    <property type="component" value="Unassembled WGS sequence"/>
</dbReference>
<dbReference type="FunFam" id="1.10.10.60:FF:000132">
    <property type="entry name" value="AraC family transcriptional regulator"/>
    <property type="match status" value="1"/>
</dbReference>
<organism evidence="9 10">
    <name type="scientific">Streptomyces eurocidicus</name>
    <name type="common">Streptoverticillium eurocidicus</name>
    <dbReference type="NCBI Taxonomy" id="66423"/>
    <lineage>
        <taxon>Bacteria</taxon>
        <taxon>Bacillati</taxon>
        <taxon>Actinomycetota</taxon>
        <taxon>Actinomycetes</taxon>
        <taxon>Kitasatosporales</taxon>
        <taxon>Streptomycetaceae</taxon>
        <taxon>Streptomyces</taxon>
    </lineage>
</organism>
<dbReference type="RefSeq" id="WP_184742943.1">
    <property type="nucleotide sequence ID" value="NZ_JACHJF010000001.1"/>
</dbReference>
<feature type="compositionally biased region" description="Gly residues" evidence="7">
    <location>
        <begin position="1"/>
        <end position="10"/>
    </location>
</feature>
<dbReference type="SUPFAM" id="SSF46689">
    <property type="entry name" value="Homeodomain-like"/>
    <property type="match status" value="2"/>
</dbReference>
<dbReference type="SUPFAM" id="SSF51182">
    <property type="entry name" value="RmlC-like cupins"/>
    <property type="match status" value="1"/>
</dbReference>
<dbReference type="InterPro" id="IPR009057">
    <property type="entry name" value="Homeodomain-like_sf"/>
</dbReference>
<dbReference type="GO" id="GO:0043565">
    <property type="term" value="F:sequence-specific DNA binding"/>
    <property type="evidence" value="ECO:0007669"/>
    <property type="project" value="InterPro"/>
</dbReference>
<evidence type="ECO:0000259" key="8">
    <source>
        <dbReference type="PROSITE" id="PS01124"/>
    </source>
</evidence>
<evidence type="ECO:0000256" key="5">
    <source>
        <dbReference type="ARBA" id="ARBA00074140"/>
    </source>
</evidence>
<gene>
    <name evidence="9" type="ORF">FHS36_000718</name>
</gene>
<feature type="domain" description="HTH araC/xylS-type" evidence="8">
    <location>
        <begin position="258"/>
        <end position="355"/>
    </location>
</feature>
<name>A0A7W8F128_STREU</name>
<feature type="region of interest" description="Disordered" evidence="7">
    <location>
        <begin position="1"/>
        <end position="109"/>
    </location>
</feature>
<dbReference type="PROSITE" id="PS01124">
    <property type="entry name" value="HTH_ARAC_FAMILY_2"/>
    <property type="match status" value="1"/>
</dbReference>
<dbReference type="InterPro" id="IPR018062">
    <property type="entry name" value="HTH_AraC-typ_CS"/>
</dbReference>
<feature type="compositionally biased region" description="Basic and acidic residues" evidence="7">
    <location>
        <begin position="39"/>
        <end position="105"/>
    </location>
</feature>
<dbReference type="PANTHER" id="PTHR11019">
    <property type="entry name" value="HTH-TYPE TRANSCRIPTIONAL REGULATOR NIMR"/>
    <property type="match status" value="1"/>
</dbReference>
<evidence type="ECO:0000256" key="4">
    <source>
        <dbReference type="ARBA" id="ARBA00023163"/>
    </source>
</evidence>
<dbReference type="PANTHER" id="PTHR11019:SF199">
    <property type="entry name" value="HTH-TYPE TRANSCRIPTIONAL REGULATOR NIMR"/>
    <property type="match status" value="1"/>
</dbReference>
<evidence type="ECO:0000313" key="10">
    <source>
        <dbReference type="Proteomes" id="UP000528608"/>
    </source>
</evidence>
<protein>
    <recommendedName>
        <fullName evidence="5">HTH-type transcriptional regulator RipA</fullName>
    </recommendedName>
    <alternativeName>
        <fullName evidence="6">Repressor of iron proteins A</fullName>
    </alternativeName>
</protein>
<dbReference type="GO" id="GO:0003700">
    <property type="term" value="F:DNA-binding transcription factor activity"/>
    <property type="evidence" value="ECO:0007669"/>
    <property type="project" value="InterPro"/>
</dbReference>
<dbReference type="CDD" id="cd06124">
    <property type="entry name" value="cupin_NimR-like_N"/>
    <property type="match status" value="1"/>
</dbReference>
<dbReference type="PROSITE" id="PS00041">
    <property type="entry name" value="HTH_ARAC_FAMILY_1"/>
    <property type="match status" value="1"/>
</dbReference>
<dbReference type="SMART" id="SM00342">
    <property type="entry name" value="HTH_ARAC"/>
    <property type="match status" value="1"/>
</dbReference>
<dbReference type="InterPro" id="IPR018060">
    <property type="entry name" value="HTH_AraC"/>
</dbReference>
<sequence length="360" mass="37947">MSPDGQGEGGRGPRGEDGGGGEHGPYGKGGGGHSPHGKGGGEHSPHRKGGDGHCPHGESRNEHRPYGEGQDEHRPYRKSCDGHRPHGEGQDEHRPYRKGPDEHPPHGRLVAPLGSAIAVGSFPLGDGEWFARHEHGAHQLAWAPHGVLAVRAAGRTWVLPSTVALWIPAGVPHATGATSSALLRSLYFWPDRCPVTWDEPQVVAVSGLLRELIGHLAQDADRIPADARLRAESVVLDLLRPVSVTTVRAPDPADARARRVAEALRADPADGRTLTEWGTVVGASARTLARAFVSGTGLTYGQWRTQLRLQAAMPLLAAGATVSSVARRVGYGSPSAFVAAFRRGVGVPPGTYFARPGGDG</sequence>
<keyword evidence="9" id="KW-0223">Dioxygenase</keyword>
<dbReference type="AlphaFoldDB" id="A0A7W8F128"/>